<keyword evidence="1" id="KW-0812">Transmembrane</keyword>
<comment type="caution">
    <text evidence="2">The sequence shown here is derived from an EMBL/GenBank/DDBJ whole genome shotgun (WGS) entry which is preliminary data.</text>
</comment>
<name>A0A830GPE8_9EURY</name>
<sequence>MSDRAVSEVLSFTLVFTLIVASIALISVGGLGSLQDVRDVEQLESAERAFDVLADNVADIHQRGAPSRATEISLGESQLRTGDNVTMEVKLDGGSGGLPTTLTKDIRPVVYEGNDDRKIVYEAGAVFRTNRDGGVVVREPPLVVDEKRMLVTVVGVNRPNVQSLSGSTVLVRMNHRGSNVFYRNRSADVDSVQITMSSTPRASLWAEVYSRYGFSCTLLSQTSVECTYNPGNIDRVYVVYHDIRVNIDT</sequence>
<evidence type="ECO:0000256" key="1">
    <source>
        <dbReference type="SAM" id="Phobius"/>
    </source>
</evidence>
<dbReference type="InterPro" id="IPR055713">
    <property type="entry name" value="DUF7289"/>
</dbReference>
<protein>
    <submittedName>
        <fullName evidence="2">Uncharacterized protein</fullName>
    </submittedName>
</protein>
<reference evidence="2" key="2">
    <citation type="submission" date="2020-09" db="EMBL/GenBank/DDBJ databases">
        <authorList>
            <person name="Sun Q."/>
            <person name="Ohkuma M."/>
        </authorList>
    </citation>
    <scope>NUCLEOTIDE SEQUENCE</scope>
    <source>
        <strain evidence="2">JCM 17820</strain>
    </source>
</reference>
<feature type="transmembrane region" description="Helical" evidence="1">
    <location>
        <begin position="12"/>
        <end position="34"/>
    </location>
</feature>
<keyword evidence="1" id="KW-0472">Membrane</keyword>
<reference evidence="2" key="1">
    <citation type="journal article" date="2014" name="Int. J. Syst. Evol. Microbiol.">
        <title>Complete genome sequence of Corynebacterium casei LMG S-19264T (=DSM 44701T), isolated from a smear-ripened cheese.</title>
        <authorList>
            <consortium name="US DOE Joint Genome Institute (JGI-PGF)"/>
            <person name="Walter F."/>
            <person name="Albersmeier A."/>
            <person name="Kalinowski J."/>
            <person name="Ruckert C."/>
        </authorList>
    </citation>
    <scope>NUCLEOTIDE SEQUENCE</scope>
    <source>
        <strain evidence="2">JCM 17820</strain>
    </source>
</reference>
<evidence type="ECO:0000313" key="3">
    <source>
        <dbReference type="Proteomes" id="UP000605784"/>
    </source>
</evidence>
<proteinExistence type="predicted"/>
<accession>A0A830GPE8</accession>
<keyword evidence="1" id="KW-1133">Transmembrane helix</keyword>
<dbReference type="RefSeq" id="WP_188998326.1">
    <property type="nucleotide sequence ID" value="NZ_BMOU01000004.1"/>
</dbReference>
<organism evidence="2 3">
    <name type="scientific">Haloarcula pellucida</name>
    <dbReference type="NCBI Taxonomy" id="1427151"/>
    <lineage>
        <taxon>Archaea</taxon>
        <taxon>Methanobacteriati</taxon>
        <taxon>Methanobacteriota</taxon>
        <taxon>Stenosarchaea group</taxon>
        <taxon>Halobacteria</taxon>
        <taxon>Halobacteriales</taxon>
        <taxon>Haloarculaceae</taxon>
        <taxon>Haloarcula</taxon>
    </lineage>
</organism>
<dbReference type="AlphaFoldDB" id="A0A830GPE8"/>
<dbReference type="Pfam" id="PF23960">
    <property type="entry name" value="DUF7289"/>
    <property type="match status" value="1"/>
</dbReference>
<gene>
    <name evidence="2" type="ORF">GCM10009030_25440</name>
</gene>
<keyword evidence="3" id="KW-1185">Reference proteome</keyword>
<dbReference type="Proteomes" id="UP000605784">
    <property type="component" value="Unassembled WGS sequence"/>
</dbReference>
<dbReference type="EMBL" id="BMOU01000004">
    <property type="protein sequence ID" value="GGN96769.1"/>
    <property type="molecule type" value="Genomic_DNA"/>
</dbReference>
<evidence type="ECO:0000313" key="2">
    <source>
        <dbReference type="EMBL" id="GGN96769.1"/>
    </source>
</evidence>